<name>A0A448BJ99_PSEFL</name>
<comment type="similarity">
    <text evidence="1 12">Belongs to the helicase family. DnaB subfamily.</text>
</comment>
<keyword evidence="6 12" id="KW-0347">Helicase</keyword>
<evidence type="ECO:0000256" key="12">
    <source>
        <dbReference type="RuleBase" id="RU362085"/>
    </source>
</evidence>
<evidence type="ECO:0000256" key="10">
    <source>
        <dbReference type="ARBA" id="ARBA00048954"/>
    </source>
</evidence>
<dbReference type="SMART" id="SM00382">
    <property type="entry name" value="AAA"/>
    <property type="match status" value="1"/>
</dbReference>
<dbReference type="Pfam" id="PF03796">
    <property type="entry name" value="DnaB_C"/>
    <property type="match status" value="1"/>
</dbReference>
<dbReference type="PROSITE" id="PS51199">
    <property type="entry name" value="SF4_HELICASE"/>
    <property type="match status" value="1"/>
</dbReference>
<dbReference type="Gene3D" id="3.40.50.300">
    <property type="entry name" value="P-loop containing nucleotide triphosphate hydrolases"/>
    <property type="match status" value="1"/>
</dbReference>
<dbReference type="EC" id="5.6.2.3" evidence="11 12"/>
<dbReference type="GO" id="GO:0005524">
    <property type="term" value="F:ATP binding"/>
    <property type="evidence" value="ECO:0007669"/>
    <property type="project" value="UniProtKB-UniRule"/>
</dbReference>
<evidence type="ECO:0000256" key="11">
    <source>
        <dbReference type="NCBIfam" id="TIGR00665"/>
    </source>
</evidence>
<organism evidence="15 16">
    <name type="scientific">Pseudomonas fluorescens</name>
    <dbReference type="NCBI Taxonomy" id="294"/>
    <lineage>
        <taxon>Bacteria</taxon>
        <taxon>Pseudomonadati</taxon>
        <taxon>Pseudomonadota</taxon>
        <taxon>Gammaproteobacteria</taxon>
        <taxon>Pseudomonadales</taxon>
        <taxon>Pseudomonadaceae</taxon>
        <taxon>Pseudomonas</taxon>
    </lineage>
</organism>
<dbReference type="Gene3D" id="1.10.860.10">
    <property type="entry name" value="DNAb Helicase, Chain A"/>
    <property type="match status" value="1"/>
</dbReference>
<dbReference type="InterPro" id="IPR003593">
    <property type="entry name" value="AAA+_ATPase"/>
</dbReference>
<dbReference type="GO" id="GO:0016887">
    <property type="term" value="F:ATP hydrolysis activity"/>
    <property type="evidence" value="ECO:0007669"/>
    <property type="project" value="RHEA"/>
</dbReference>
<evidence type="ECO:0000313" key="15">
    <source>
        <dbReference type="EMBL" id="VEE45426.1"/>
    </source>
</evidence>
<dbReference type="CDD" id="cd00984">
    <property type="entry name" value="DnaB_C"/>
    <property type="match status" value="1"/>
</dbReference>
<dbReference type="GO" id="GO:0003677">
    <property type="term" value="F:DNA binding"/>
    <property type="evidence" value="ECO:0007669"/>
    <property type="project" value="UniProtKB-UniRule"/>
</dbReference>
<evidence type="ECO:0000256" key="2">
    <source>
        <dbReference type="ARBA" id="ARBA00022515"/>
    </source>
</evidence>
<protein>
    <recommendedName>
        <fullName evidence="11 12">Replicative DNA helicase</fullName>
        <ecNumber evidence="11 12">5.6.2.3</ecNumber>
    </recommendedName>
</protein>
<evidence type="ECO:0000256" key="6">
    <source>
        <dbReference type="ARBA" id="ARBA00022806"/>
    </source>
</evidence>
<evidence type="ECO:0000256" key="13">
    <source>
        <dbReference type="SAM" id="MobiDB-lite"/>
    </source>
</evidence>
<evidence type="ECO:0000256" key="3">
    <source>
        <dbReference type="ARBA" id="ARBA00022705"/>
    </source>
</evidence>
<comment type="function">
    <text evidence="12">The main replicative DNA helicase, it participates in initiation and elongation during chromosome replication. Travels ahead of the DNA replisome, separating dsDNA into templates for DNA synthesis. A processive ATP-dependent 5'-3' DNA helicase it has DNA-dependent ATPase activity.</text>
</comment>
<keyword evidence="2 12" id="KW-0639">Primosome</keyword>
<keyword evidence="3 12" id="KW-0235">DNA replication</keyword>
<keyword evidence="4 12" id="KW-0547">Nucleotide-binding</keyword>
<dbReference type="PANTHER" id="PTHR30153:SF2">
    <property type="entry name" value="REPLICATIVE DNA HELICASE"/>
    <property type="match status" value="1"/>
</dbReference>
<dbReference type="Pfam" id="PF00772">
    <property type="entry name" value="DnaB"/>
    <property type="match status" value="1"/>
</dbReference>
<evidence type="ECO:0000313" key="16">
    <source>
        <dbReference type="Proteomes" id="UP000278078"/>
    </source>
</evidence>
<dbReference type="GO" id="GO:0005829">
    <property type="term" value="C:cytosol"/>
    <property type="evidence" value="ECO:0007669"/>
    <property type="project" value="TreeGrafter"/>
</dbReference>
<dbReference type="SUPFAM" id="SSF52540">
    <property type="entry name" value="P-loop containing nucleoside triphosphate hydrolases"/>
    <property type="match status" value="1"/>
</dbReference>
<dbReference type="GO" id="GO:0006269">
    <property type="term" value="P:DNA replication, synthesis of primer"/>
    <property type="evidence" value="ECO:0007669"/>
    <property type="project" value="UniProtKB-UniRule"/>
</dbReference>
<evidence type="ECO:0000259" key="14">
    <source>
        <dbReference type="PROSITE" id="PS51199"/>
    </source>
</evidence>
<dbReference type="InterPro" id="IPR007692">
    <property type="entry name" value="DNA_helicase_DnaB"/>
</dbReference>
<reference evidence="15 16" key="1">
    <citation type="submission" date="2018-12" db="EMBL/GenBank/DDBJ databases">
        <authorList>
            <consortium name="Pathogen Informatics"/>
        </authorList>
    </citation>
    <scope>NUCLEOTIDE SEQUENCE [LARGE SCALE GENOMIC DNA]</scope>
    <source>
        <strain evidence="15 16">NCTC10783</strain>
    </source>
</reference>
<dbReference type="GO" id="GO:1990077">
    <property type="term" value="C:primosome complex"/>
    <property type="evidence" value="ECO:0007669"/>
    <property type="project" value="UniProtKB-UniRule"/>
</dbReference>
<evidence type="ECO:0000256" key="9">
    <source>
        <dbReference type="ARBA" id="ARBA00023235"/>
    </source>
</evidence>
<gene>
    <name evidence="15" type="primary">dnaB_1</name>
    <name evidence="15" type="ORF">NCTC10783_01278</name>
</gene>
<comment type="catalytic activity">
    <reaction evidence="10 12">
        <text>ATP + H2O = ADP + phosphate + H(+)</text>
        <dbReference type="Rhea" id="RHEA:13065"/>
        <dbReference type="ChEBI" id="CHEBI:15377"/>
        <dbReference type="ChEBI" id="CHEBI:15378"/>
        <dbReference type="ChEBI" id="CHEBI:30616"/>
        <dbReference type="ChEBI" id="CHEBI:43474"/>
        <dbReference type="ChEBI" id="CHEBI:456216"/>
        <dbReference type="EC" id="5.6.2.3"/>
    </reaction>
</comment>
<evidence type="ECO:0000256" key="7">
    <source>
        <dbReference type="ARBA" id="ARBA00022840"/>
    </source>
</evidence>
<evidence type="ECO:0000256" key="4">
    <source>
        <dbReference type="ARBA" id="ARBA00022741"/>
    </source>
</evidence>
<feature type="region of interest" description="Disordered" evidence="13">
    <location>
        <begin position="447"/>
        <end position="471"/>
    </location>
</feature>
<dbReference type="EMBL" id="LR134300">
    <property type="protein sequence ID" value="VEE45426.1"/>
    <property type="molecule type" value="Genomic_DNA"/>
</dbReference>
<proteinExistence type="inferred from homology"/>
<dbReference type="NCBIfam" id="TIGR00665">
    <property type="entry name" value="DnaB"/>
    <property type="match status" value="1"/>
</dbReference>
<dbReference type="SUPFAM" id="SSF48024">
    <property type="entry name" value="N-terminal domain of DnaB helicase"/>
    <property type="match status" value="1"/>
</dbReference>
<dbReference type="Proteomes" id="UP000278078">
    <property type="component" value="Chromosome"/>
</dbReference>
<evidence type="ECO:0000256" key="8">
    <source>
        <dbReference type="ARBA" id="ARBA00023125"/>
    </source>
</evidence>
<evidence type="ECO:0000256" key="1">
    <source>
        <dbReference type="ARBA" id="ARBA00008428"/>
    </source>
</evidence>
<dbReference type="InterPro" id="IPR036185">
    <property type="entry name" value="DNA_heli_DnaB-like_N_sf"/>
</dbReference>
<dbReference type="InterPro" id="IPR016136">
    <property type="entry name" value="DNA_helicase_N/primase_C"/>
</dbReference>
<feature type="domain" description="SF4 helicase" evidence="14">
    <location>
        <begin position="175"/>
        <end position="439"/>
    </location>
</feature>
<dbReference type="PANTHER" id="PTHR30153">
    <property type="entry name" value="REPLICATIVE DNA HELICASE DNAB"/>
    <property type="match status" value="1"/>
</dbReference>
<keyword evidence="5 12" id="KW-0378">Hydrolase</keyword>
<keyword evidence="9" id="KW-0413">Isomerase</keyword>
<keyword evidence="8 12" id="KW-0238">DNA-binding</keyword>
<dbReference type="GO" id="GO:0043139">
    <property type="term" value="F:5'-3' DNA helicase activity"/>
    <property type="evidence" value="ECO:0007669"/>
    <property type="project" value="UniProtKB-EC"/>
</dbReference>
<keyword evidence="7 12" id="KW-0067">ATP-binding</keyword>
<dbReference type="InterPro" id="IPR007693">
    <property type="entry name" value="DNA_helicase_DnaB-like_N"/>
</dbReference>
<accession>A0A448BJ99</accession>
<evidence type="ECO:0000256" key="5">
    <source>
        <dbReference type="ARBA" id="ARBA00022801"/>
    </source>
</evidence>
<dbReference type="AlphaFoldDB" id="A0A448BJ99"/>
<dbReference type="InterPro" id="IPR007694">
    <property type="entry name" value="DNA_helicase_DnaB-like_C"/>
</dbReference>
<dbReference type="InterPro" id="IPR027417">
    <property type="entry name" value="P-loop_NTPase"/>
</dbReference>
<sequence length="471" mass="51286">MRDPFSLEAEHGVLGAMLLRNELIDVLSADLTPEDFYWPENGDLYRAILALHSDSQPADIVTVGEFLGDRYQVQTTDGVITGMAYIGQIIQNTPSVANAGTYSRIVRERAVDRALAAAGDRFHELALSEAAQADKVGAAQAMVMALDSKTSTHEVRHAADVLTDHIEELQRRSDLGGKLDGLSTGIGDLDQKLMGLKPGDMVVIAGRPAMGKTALAINIAEHVACDLGDPALVVSLEMTNGGLMDRILASLGRIPLTAIKDGSAPSSHGAELGSASLKVKRSKLYMADRPGLNAARLRALARRHKQRHGLSLLVVDYLQLLESSGKSTRTEDVSDMSRQCKLLAMELGIPVIVLSQLNRSLEQRPNKRPMMSDLRESGAIEQDADVIMFVYRDEVYHPDTQYRGVAELIIAKHRNGEPSTVRCAFLGKYSRFEQLAPGALDEFDFDEPQQAPKVTSMAERYRGMKGGRANG</sequence>